<dbReference type="SUPFAM" id="SSF81324">
    <property type="entry name" value="Voltage-gated potassium channels"/>
    <property type="match status" value="1"/>
</dbReference>
<dbReference type="PANTHER" id="PTHR45689">
    <property type="entry name" value="I[[H]] CHANNEL, ISOFORM E"/>
    <property type="match status" value="1"/>
</dbReference>
<feature type="transmembrane region" description="Helical" evidence="3">
    <location>
        <begin position="139"/>
        <end position="163"/>
    </location>
</feature>
<dbReference type="InterPro" id="IPR051413">
    <property type="entry name" value="K/Na_HCN_channel"/>
</dbReference>
<reference evidence="6 7" key="1">
    <citation type="submission" date="2016-11" db="EMBL/GenBank/DDBJ databases">
        <title>The macronuclear genome of Stentor coeruleus: a giant cell with tiny introns.</title>
        <authorList>
            <person name="Slabodnick M."/>
            <person name="Ruby J.G."/>
            <person name="Reiff S.B."/>
            <person name="Swart E.C."/>
            <person name="Gosai S."/>
            <person name="Prabakaran S."/>
            <person name="Witkowska E."/>
            <person name="Larue G.E."/>
            <person name="Fisher S."/>
            <person name="Freeman R.M."/>
            <person name="Gunawardena J."/>
            <person name="Chu W."/>
            <person name="Stover N.A."/>
            <person name="Gregory B.D."/>
            <person name="Nowacki M."/>
            <person name="Derisi J."/>
            <person name="Roy S.W."/>
            <person name="Marshall W.F."/>
            <person name="Sood P."/>
        </authorList>
    </citation>
    <scope>NUCLEOTIDE SEQUENCE [LARGE SCALE GENOMIC DNA]</scope>
    <source>
        <strain evidence="6">WM001</strain>
    </source>
</reference>
<keyword evidence="3" id="KW-0472">Membrane</keyword>
<dbReference type="Gene3D" id="1.10.287.70">
    <property type="match status" value="1"/>
</dbReference>
<dbReference type="PANTHER" id="PTHR45689:SF5">
    <property type="entry name" value="I[[H]] CHANNEL, ISOFORM E"/>
    <property type="match status" value="1"/>
</dbReference>
<dbReference type="SMART" id="SM00343">
    <property type="entry name" value="ZnF_C2HC"/>
    <property type="match status" value="1"/>
</dbReference>
<proteinExistence type="predicted"/>
<feature type="transmembrane region" description="Helical" evidence="3">
    <location>
        <begin position="215"/>
        <end position="235"/>
    </location>
</feature>
<dbReference type="InterPro" id="IPR013099">
    <property type="entry name" value="K_chnl_dom"/>
</dbReference>
<accession>A0A1R2BJY4</accession>
<dbReference type="Gene3D" id="1.10.287.630">
    <property type="entry name" value="Helix hairpin bin"/>
    <property type="match status" value="1"/>
</dbReference>
<dbReference type="SUPFAM" id="SSF57756">
    <property type="entry name" value="Retrovirus zinc finger-like domains"/>
    <property type="match status" value="1"/>
</dbReference>
<evidence type="ECO:0000313" key="6">
    <source>
        <dbReference type="EMBL" id="OMJ77080.1"/>
    </source>
</evidence>
<keyword evidence="2" id="KW-0479">Metal-binding</keyword>
<dbReference type="GO" id="GO:0003254">
    <property type="term" value="P:regulation of membrane depolarization"/>
    <property type="evidence" value="ECO:0007669"/>
    <property type="project" value="TreeGrafter"/>
</dbReference>
<dbReference type="CDD" id="cd00038">
    <property type="entry name" value="CAP_ED"/>
    <property type="match status" value="1"/>
</dbReference>
<dbReference type="InterPro" id="IPR000595">
    <property type="entry name" value="cNMP-bd_dom"/>
</dbReference>
<keyword evidence="3" id="KW-1133">Transmembrane helix</keyword>
<comment type="caution">
    <text evidence="6">The sequence shown here is derived from an EMBL/GenBank/DDBJ whole genome shotgun (WGS) entry which is preliminary data.</text>
</comment>
<gene>
    <name evidence="6" type="ORF">SteCoe_23394</name>
</gene>
<evidence type="ECO:0008006" key="8">
    <source>
        <dbReference type="Google" id="ProtNLM"/>
    </source>
</evidence>
<evidence type="ECO:0000256" key="1">
    <source>
        <dbReference type="ARBA" id="ARBA00023303"/>
    </source>
</evidence>
<dbReference type="Pfam" id="PF00027">
    <property type="entry name" value="cNMP_binding"/>
    <property type="match status" value="1"/>
</dbReference>
<keyword evidence="1" id="KW-0407">Ion channel</keyword>
<dbReference type="PROSITE" id="PS50042">
    <property type="entry name" value="CNMP_BINDING_3"/>
    <property type="match status" value="1"/>
</dbReference>
<dbReference type="InterPro" id="IPR018490">
    <property type="entry name" value="cNMP-bd_dom_sf"/>
</dbReference>
<dbReference type="PROSITE" id="PS50158">
    <property type="entry name" value="ZF_CCHC"/>
    <property type="match status" value="1"/>
</dbReference>
<evidence type="ECO:0000313" key="7">
    <source>
        <dbReference type="Proteomes" id="UP000187209"/>
    </source>
</evidence>
<dbReference type="GO" id="GO:0005249">
    <property type="term" value="F:voltage-gated potassium channel activity"/>
    <property type="evidence" value="ECO:0007669"/>
    <property type="project" value="InterPro"/>
</dbReference>
<evidence type="ECO:0000259" key="5">
    <source>
        <dbReference type="PROSITE" id="PS50158"/>
    </source>
</evidence>
<keyword evidence="2" id="KW-0863">Zinc-finger</keyword>
<name>A0A1R2BJY4_9CILI</name>
<dbReference type="EMBL" id="MPUH01000594">
    <property type="protein sequence ID" value="OMJ77080.1"/>
    <property type="molecule type" value="Genomic_DNA"/>
</dbReference>
<keyword evidence="1" id="KW-0813">Transport</keyword>
<dbReference type="PRINTS" id="PR01463">
    <property type="entry name" value="EAGCHANLFMLY"/>
</dbReference>
<feature type="transmembrane region" description="Helical" evidence="3">
    <location>
        <begin position="284"/>
        <end position="302"/>
    </location>
</feature>
<dbReference type="InterPro" id="IPR036875">
    <property type="entry name" value="Znf_CCHC_sf"/>
</dbReference>
<dbReference type="SUPFAM" id="SSF51206">
    <property type="entry name" value="cAMP-binding domain-like"/>
    <property type="match status" value="1"/>
</dbReference>
<dbReference type="Pfam" id="PF00098">
    <property type="entry name" value="zf-CCHC"/>
    <property type="match status" value="1"/>
</dbReference>
<feature type="transmembrane region" description="Helical" evidence="3">
    <location>
        <begin position="73"/>
        <end position="94"/>
    </location>
</feature>
<dbReference type="InterPro" id="IPR001878">
    <property type="entry name" value="Znf_CCHC"/>
</dbReference>
<feature type="transmembrane region" description="Helical" evidence="3">
    <location>
        <begin position="255"/>
        <end position="272"/>
    </location>
</feature>
<organism evidence="6 7">
    <name type="scientific">Stentor coeruleus</name>
    <dbReference type="NCBI Taxonomy" id="5963"/>
    <lineage>
        <taxon>Eukaryota</taxon>
        <taxon>Sar</taxon>
        <taxon>Alveolata</taxon>
        <taxon>Ciliophora</taxon>
        <taxon>Postciliodesmatophora</taxon>
        <taxon>Heterotrichea</taxon>
        <taxon>Heterotrichida</taxon>
        <taxon>Stentoridae</taxon>
        <taxon>Stentor</taxon>
    </lineage>
</organism>
<evidence type="ECO:0000256" key="3">
    <source>
        <dbReference type="SAM" id="Phobius"/>
    </source>
</evidence>
<dbReference type="GO" id="GO:0008270">
    <property type="term" value="F:zinc ion binding"/>
    <property type="evidence" value="ECO:0007669"/>
    <property type="project" value="UniProtKB-KW"/>
</dbReference>
<dbReference type="Pfam" id="PF07885">
    <property type="entry name" value="Ion_trans_2"/>
    <property type="match status" value="1"/>
</dbReference>
<dbReference type="Gene3D" id="2.60.120.10">
    <property type="entry name" value="Jelly Rolls"/>
    <property type="match status" value="1"/>
</dbReference>
<feature type="domain" description="Cyclic nucleotide-binding" evidence="4">
    <location>
        <begin position="389"/>
        <end position="489"/>
    </location>
</feature>
<protein>
    <recommendedName>
        <fullName evidence="8">Cyclic nucleotide-binding domain-containing protein</fullName>
    </recommendedName>
</protein>
<dbReference type="SMART" id="SM00100">
    <property type="entry name" value="cNMP"/>
    <property type="match status" value="1"/>
</dbReference>
<dbReference type="InterPro" id="IPR003938">
    <property type="entry name" value="K_chnl_volt-dep_EAG/ELK/ERG"/>
</dbReference>
<dbReference type="GO" id="GO:0098855">
    <property type="term" value="C:HCN channel complex"/>
    <property type="evidence" value="ECO:0007669"/>
    <property type="project" value="TreeGrafter"/>
</dbReference>
<keyword evidence="2" id="KW-0862">Zinc</keyword>
<dbReference type="GO" id="GO:0035725">
    <property type="term" value="P:sodium ion transmembrane transport"/>
    <property type="evidence" value="ECO:0007669"/>
    <property type="project" value="TreeGrafter"/>
</dbReference>
<feature type="domain" description="CCHC-type" evidence="5">
    <location>
        <begin position="516"/>
        <end position="532"/>
    </location>
</feature>
<evidence type="ECO:0000259" key="4">
    <source>
        <dbReference type="PROSITE" id="PS50042"/>
    </source>
</evidence>
<evidence type="ECO:0000256" key="2">
    <source>
        <dbReference type="PROSITE-ProRule" id="PRU00047"/>
    </source>
</evidence>
<dbReference type="InterPro" id="IPR014710">
    <property type="entry name" value="RmlC-like_jellyroll"/>
</dbReference>
<dbReference type="AlphaFoldDB" id="A0A1R2BJY4"/>
<keyword evidence="7" id="KW-1185">Reference proteome</keyword>
<sequence length="714" mass="85211">MQYSSIMPHNRRWSNMSLLYQIEQLKKHKQRSTITKPTLILRRRSFYFYIQQPYSDIGVFLPDSIFREVWDTFATILIAYQAIIIPFLLTYTSIFIFEHLYILLFCDCYFLIEIAINFNTGYFSDGILVKYRKAIVKKYLNSAFILDFLACFPLELFLKIMIFDSTTSVTLEKNIYQYFWMLKLLNLFKLPRIIDSFQYHFTSELTHTIFHLTKFLASALILVHWTTCLMYFFFLKDMENAGMMWNFIYNTERDPYLRYFYMIVFTMTSTGYGDILPFTINQKILIICIMCLSCWLFAFILSNSKDIMIRYTAQDSFYKNLMFNIKKSMVKLSFKRKTRIKIINFLRYLKENSKKIYMNEDDILNELSGPLREEIYVVTRGNVLSKCPFFRFYSFDFLRILIRRLKHAVYAPGDIIIKENDTSNSIFFILKGLVEIFHEKTQTTFKELNKDKYFGEISFFLKRARSSSARSLLYSEFLTISNSEFEDILVKRPKDFEYHRIYIIRAKLNLSVLGIKCYLCNNTGHIAKDCKQYVIKINKNEFVKISDNRRYSQNKKIKNPFLNKENPKINTKIFTHLNVFGRAFNPYELYKKSNRLKARANSYIRKDMIMHYKGKIIVNKSNYESESESSEDKYTSRSSSLLPIDKQYTSQFLKKRNSVLEAELLSTVIRKVEWEDDCTSNQMTFGNQARHKSVIEKPKLFNPLFLYILFIMMV</sequence>
<keyword evidence="1" id="KW-0406">Ion transport</keyword>
<dbReference type="Proteomes" id="UP000187209">
    <property type="component" value="Unassembled WGS sequence"/>
</dbReference>
<dbReference type="OrthoDB" id="417078at2759"/>
<feature type="transmembrane region" description="Helical" evidence="3">
    <location>
        <begin position="100"/>
        <end position="118"/>
    </location>
</feature>
<dbReference type="GO" id="GO:0003676">
    <property type="term" value="F:nucleic acid binding"/>
    <property type="evidence" value="ECO:0007669"/>
    <property type="project" value="InterPro"/>
</dbReference>
<keyword evidence="3" id="KW-0812">Transmembrane</keyword>